<feature type="coiled-coil region" evidence="1">
    <location>
        <begin position="239"/>
        <end position="266"/>
    </location>
</feature>
<evidence type="ECO:0000313" key="3">
    <source>
        <dbReference type="EMBL" id="VVC36438.1"/>
    </source>
</evidence>
<keyword evidence="4" id="KW-1185">Reference proteome</keyword>
<keyword evidence="1" id="KW-0175">Coiled coil</keyword>
<sequence length="310" mass="36526">MATRSVVLELNKRYFIEDKFLALDCVYDQTKMKPLLKDWIGLYQCENIKLYEPLIFEYVMDHPTIDGNRFKIKFLPQLFAKYIHCSRKYQFVYVDSYFKIIATSDPIEFVHKNDCACNNTLKQTTNYMIHTKMGQDVNIVIQRLKYLEERLLEYEKNKNEAIQLNEQLVNKLKVCEMLRSRGEQFIDNLYNALDQGKPVKLINSKGHTRWIKRMQTNEIKNHVLSTKTVRNDVYLTAIINSQEKELQRLKIINNELNHKLSNYNELVMYISEPDNLYKTGASNATTQIKSITSAVVKSVDELEISDDYCE</sequence>
<organism evidence="3 4">
    <name type="scientific">Cinara cedri</name>
    <dbReference type="NCBI Taxonomy" id="506608"/>
    <lineage>
        <taxon>Eukaryota</taxon>
        <taxon>Metazoa</taxon>
        <taxon>Ecdysozoa</taxon>
        <taxon>Arthropoda</taxon>
        <taxon>Hexapoda</taxon>
        <taxon>Insecta</taxon>
        <taxon>Pterygota</taxon>
        <taxon>Neoptera</taxon>
        <taxon>Paraneoptera</taxon>
        <taxon>Hemiptera</taxon>
        <taxon>Sternorrhyncha</taxon>
        <taxon>Aphidomorpha</taxon>
        <taxon>Aphidoidea</taxon>
        <taxon>Aphididae</taxon>
        <taxon>Lachninae</taxon>
        <taxon>Cinara</taxon>
    </lineage>
</organism>
<dbReference type="Pfam" id="PF17751">
    <property type="entry name" value="SKICH"/>
    <property type="match status" value="1"/>
</dbReference>
<dbReference type="InterPro" id="IPR041611">
    <property type="entry name" value="SKICH"/>
</dbReference>
<feature type="domain" description="SKICH" evidence="2">
    <location>
        <begin position="25"/>
        <end position="109"/>
    </location>
</feature>
<reference evidence="3 4" key="1">
    <citation type="submission" date="2019-08" db="EMBL/GenBank/DDBJ databases">
        <authorList>
            <person name="Alioto T."/>
            <person name="Alioto T."/>
            <person name="Gomez Garrido J."/>
        </authorList>
    </citation>
    <scope>NUCLEOTIDE SEQUENCE [LARGE SCALE GENOMIC DNA]</scope>
</reference>
<name>A0A5E4N1F9_9HEMI</name>
<proteinExistence type="predicted"/>
<dbReference type="Proteomes" id="UP000325440">
    <property type="component" value="Unassembled WGS sequence"/>
</dbReference>
<dbReference type="Gene3D" id="2.60.40.2840">
    <property type="match status" value="1"/>
</dbReference>
<evidence type="ECO:0000259" key="2">
    <source>
        <dbReference type="Pfam" id="PF17751"/>
    </source>
</evidence>
<accession>A0A5E4N1F9</accession>
<protein>
    <recommendedName>
        <fullName evidence="2">SKICH domain-containing protein</fullName>
    </recommendedName>
</protein>
<dbReference type="EMBL" id="CABPRJ010001433">
    <property type="protein sequence ID" value="VVC36438.1"/>
    <property type="molecule type" value="Genomic_DNA"/>
</dbReference>
<evidence type="ECO:0000256" key="1">
    <source>
        <dbReference type="SAM" id="Coils"/>
    </source>
</evidence>
<evidence type="ECO:0000313" key="4">
    <source>
        <dbReference type="Proteomes" id="UP000325440"/>
    </source>
</evidence>
<dbReference type="AlphaFoldDB" id="A0A5E4N1F9"/>
<gene>
    <name evidence="3" type="ORF">CINCED_3A005368</name>
</gene>
<dbReference type="OrthoDB" id="6583936at2759"/>
<feature type="coiled-coil region" evidence="1">
    <location>
        <begin position="137"/>
        <end position="171"/>
    </location>
</feature>